<protein>
    <submittedName>
        <fullName evidence="1">Uncharacterized protein</fullName>
    </submittedName>
</protein>
<dbReference type="Proteomes" id="UP000821865">
    <property type="component" value="Chromosome 9"/>
</dbReference>
<evidence type="ECO:0000313" key="2">
    <source>
        <dbReference type="Proteomes" id="UP000821865"/>
    </source>
</evidence>
<evidence type="ECO:0000313" key="1">
    <source>
        <dbReference type="EMBL" id="KAH7934098.1"/>
    </source>
</evidence>
<keyword evidence="2" id="KW-1185">Reference proteome</keyword>
<organism evidence="1 2">
    <name type="scientific">Dermacentor silvarum</name>
    <name type="common">Tick</name>
    <dbReference type="NCBI Taxonomy" id="543639"/>
    <lineage>
        <taxon>Eukaryota</taxon>
        <taxon>Metazoa</taxon>
        <taxon>Ecdysozoa</taxon>
        <taxon>Arthropoda</taxon>
        <taxon>Chelicerata</taxon>
        <taxon>Arachnida</taxon>
        <taxon>Acari</taxon>
        <taxon>Parasitiformes</taxon>
        <taxon>Ixodida</taxon>
        <taxon>Ixodoidea</taxon>
        <taxon>Ixodidae</taxon>
        <taxon>Rhipicephalinae</taxon>
        <taxon>Dermacentor</taxon>
    </lineage>
</organism>
<gene>
    <name evidence="1" type="ORF">HPB49_021527</name>
</gene>
<dbReference type="EMBL" id="CM023478">
    <property type="protein sequence ID" value="KAH7934098.1"/>
    <property type="molecule type" value="Genomic_DNA"/>
</dbReference>
<name>A0ACB8C5J0_DERSI</name>
<reference evidence="1" key="1">
    <citation type="submission" date="2020-05" db="EMBL/GenBank/DDBJ databases">
        <title>Large-scale comparative analyses of tick genomes elucidate their genetic diversity and vector capacities.</title>
        <authorList>
            <person name="Jia N."/>
            <person name="Wang J."/>
            <person name="Shi W."/>
            <person name="Du L."/>
            <person name="Sun Y."/>
            <person name="Zhan W."/>
            <person name="Jiang J."/>
            <person name="Wang Q."/>
            <person name="Zhang B."/>
            <person name="Ji P."/>
            <person name="Sakyi L.B."/>
            <person name="Cui X."/>
            <person name="Yuan T."/>
            <person name="Jiang B."/>
            <person name="Yang W."/>
            <person name="Lam T.T.-Y."/>
            <person name="Chang Q."/>
            <person name="Ding S."/>
            <person name="Wang X."/>
            <person name="Zhu J."/>
            <person name="Ruan X."/>
            <person name="Zhao L."/>
            <person name="Wei J."/>
            <person name="Que T."/>
            <person name="Du C."/>
            <person name="Cheng J."/>
            <person name="Dai P."/>
            <person name="Han X."/>
            <person name="Huang E."/>
            <person name="Gao Y."/>
            <person name="Liu J."/>
            <person name="Shao H."/>
            <person name="Ye R."/>
            <person name="Li L."/>
            <person name="Wei W."/>
            <person name="Wang X."/>
            <person name="Wang C."/>
            <person name="Yang T."/>
            <person name="Huo Q."/>
            <person name="Li W."/>
            <person name="Guo W."/>
            <person name="Chen H."/>
            <person name="Zhou L."/>
            <person name="Ni X."/>
            <person name="Tian J."/>
            <person name="Zhou Y."/>
            <person name="Sheng Y."/>
            <person name="Liu T."/>
            <person name="Pan Y."/>
            <person name="Xia L."/>
            <person name="Li J."/>
            <person name="Zhao F."/>
            <person name="Cao W."/>
        </authorList>
    </citation>
    <scope>NUCLEOTIDE SEQUENCE</scope>
    <source>
        <strain evidence="1">Dsil-2018</strain>
    </source>
</reference>
<sequence length="156" mass="16957">MLPAIIYVVGYCAQGAVKKLVCSSCRENLIVENRSAELEYGVPIANATRGGLKFPQAVVVHAVLTIEIVLDRLRIAKYASNFFACLKQKEVLVGLTTSLVECNEDLDFCDGGHSPELVLSYVLSAAANTLLNNLCKVESNKLTEIKAAKRKLKTQA</sequence>
<comment type="caution">
    <text evidence="1">The sequence shown here is derived from an EMBL/GenBank/DDBJ whole genome shotgun (WGS) entry which is preliminary data.</text>
</comment>
<proteinExistence type="predicted"/>
<accession>A0ACB8C5J0</accession>